<keyword evidence="3" id="KW-1185">Reference proteome</keyword>
<dbReference type="Pfam" id="PF00149">
    <property type="entry name" value="Metallophos"/>
    <property type="match status" value="1"/>
</dbReference>
<protein>
    <recommendedName>
        <fullName evidence="1">Calcineurin-like phosphoesterase domain-containing protein</fullName>
    </recommendedName>
</protein>
<proteinExistence type="predicted"/>
<dbReference type="SUPFAM" id="SSF56300">
    <property type="entry name" value="Metallo-dependent phosphatases"/>
    <property type="match status" value="1"/>
</dbReference>
<evidence type="ECO:0000259" key="1">
    <source>
        <dbReference type="Pfam" id="PF00149"/>
    </source>
</evidence>
<dbReference type="InterPro" id="IPR004843">
    <property type="entry name" value="Calcineurin-like_PHP"/>
</dbReference>
<dbReference type="Proteomes" id="UP000191408">
    <property type="component" value="Unassembled WGS sequence"/>
</dbReference>
<evidence type="ECO:0000313" key="3">
    <source>
        <dbReference type="Proteomes" id="UP000191408"/>
    </source>
</evidence>
<dbReference type="PANTHER" id="PTHR37844">
    <property type="entry name" value="SER/THR PROTEIN PHOSPHATASE SUPERFAMILY (AFU_ORTHOLOGUE AFUA_1G14840)"/>
    <property type="match status" value="1"/>
</dbReference>
<dbReference type="Gene3D" id="3.60.21.10">
    <property type="match status" value="1"/>
</dbReference>
<comment type="caution">
    <text evidence="2">The sequence shown here is derived from an EMBL/GenBank/DDBJ whole genome shotgun (WGS) entry which is preliminary data.</text>
</comment>
<dbReference type="InterPro" id="IPR029052">
    <property type="entry name" value="Metallo-depent_PP-like"/>
</dbReference>
<evidence type="ECO:0000313" key="2">
    <source>
        <dbReference type="EMBL" id="OQD62661.1"/>
    </source>
</evidence>
<name>A0A1V6NDB0_PENPO</name>
<dbReference type="AlphaFoldDB" id="A0A1V6NDB0"/>
<dbReference type="OrthoDB" id="550558at2759"/>
<reference evidence="3" key="1">
    <citation type="journal article" date="2017" name="Nat. Microbiol.">
        <title>Global analysis of biosynthetic gene clusters reveals vast potential of secondary metabolite production in Penicillium species.</title>
        <authorList>
            <person name="Nielsen J.C."/>
            <person name="Grijseels S."/>
            <person name="Prigent S."/>
            <person name="Ji B."/>
            <person name="Dainat J."/>
            <person name="Nielsen K.F."/>
            <person name="Frisvad J.C."/>
            <person name="Workman M."/>
            <person name="Nielsen J."/>
        </authorList>
    </citation>
    <scope>NUCLEOTIDE SEQUENCE [LARGE SCALE GENOMIC DNA]</scope>
    <source>
        <strain evidence="3">IBT 4502</strain>
    </source>
</reference>
<organism evidence="2 3">
    <name type="scientific">Penicillium polonicum</name>
    <dbReference type="NCBI Taxonomy" id="60169"/>
    <lineage>
        <taxon>Eukaryota</taxon>
        <taxon>Fungi</taxon>
        <taxon>Dikarya</taxon>
        <taxon>Ascomycota</taxon>
        <taxon>Pezizomycotina</taxon>
        <taxon>Eurotiomycetes</taxon>
        <taxon>Eurotiomycetidae</taxon>
        <taxon>Eurotiales</taxon>
        <taxon>Aspergillaceae</taxon>
        <taxon>Penicillium</taxon>
    </lineage>
</organism>
<feature type="domain" description="Calcineurin-like phosphoesterase" evidence="1">
    <location>
        <begin position="6"/>
        <end position="236"/>
    </location>
</feature>
<gene>
    <name evidence="2" type="ORF">PENPOL_c011G09076</name>
</gene>
<dbReference type="PANTHER" id="PTHR37844:SF2">
    <property type="entry name" value="SER_THR PROTEIN PHOSPHATASE SUPERFAMILY (AFU_ORTHOLOGUE AFUA_1G14840)"/>
    <property type="match status" value="1"/>
</dbReference>
<dbReference type="GO" id="GO:0016787">
    <property type="term" value="F:hydrolase activity"/>
    <property type="evidence" value="ECO:0007669"/>
    <property type="project" value="InterPro"/>
</dbReference>
<accession>A0A1V6NDB0</accession>
<dbReference type="EMBL" id="MDYM01000011">
    <property type="protein sequence ID" value="OQD62661.1"/>
    <property type="molecule type" value="Genomic_DNA"/>
</dbReference>
<sequence>MSAFQILSDLHLESPSAYDVFNISPKAPFLALLGDIGVVRDAGFITFIQTQLRQFQIVFFLLGNHEPYTSTWEKTKQALRQISASVDHWRSTTGQDGHPQTMGSFIFLDQTRYDVSPDVTVLGCTLFSRVSEAHKEEVSYGLNDFYQIRNWTVEDHTAAHEADLGWLNGQVSHITASEPHRKIVVFTHHSPITQDPRAVDPRHVNSSLSSGFSSDLSGQEVWKSPLVKLWAFGHTHFNVSYIEEGTGKMVVSNQRGYYFSQAKGFDGELVVRV</sequence>